<keyword evidence="1" id="KW-0472">Membrane</keyword>
<feature type="transmembrane region" description="Helical" evidence="1">
    <location>
        <begin position="138"/>
        <end position="160"/>
    </location>
</feature>
<organism evidence="2 3">
    <name type="scientific">Ephemerocybe angulata</name>
    <dbReference type="NCBI Taxonomy" id="980116"/>
    <lineage>
        <taxon>Eukaryota</taxon>
        <taxon>Fungi</taxon>
        <taxon>Dikarya</taxon>
        <taxon>Basidiomycota</taxon>
        <taxon>Agaricomycotina</taxon>
        <taxon>Agaricomycetes</taxon>
        <taxon>Agaricomycetidae</taxon>
        <taxon>Agaricales</taxon>
        <taxon>Agaricineae</taxon>
        <taxon>Psathyrellaceae</taxon>
        <taxon>Ephemerocybe</taxon>
    </lineage>
</organism>
<keyword evidence="3" id="KW-1185">Reference proteome</keyword>
<feature type="transmembrane region" description="Helical" evidence="1">
    <location>
        <begin position="104"/>
        <end position="132"/>
    </location>
</feature>
<evidence type="ECO:0000313" key="2">
    <source>
        <dbReference type="EMBL" id="KAF5325597.1"/>
    </source>
</evidence>
<sequence>MHICHQSSLLAGVAAQLLSFFKSTGSYQHAGNGVQRFIVASCYWALIFNIGAAISSFVMIDYLGEIPYHASKLPKGLLHVGGEVPADGANVLLRRYSGHGDSAVWLWISFHWLICLFCGILTLIVAILAYVWAEELLWVKLTTFVAAVFVVIPPFILVAWQRHT</sequence>
<reference evidence="2 3" key="1">
    <citation type="journal article" date="2020" name="ISME J.">
        <title>Uncovering the hidden diversity of litter-decomposition mechanisms in mushroom-forming fungi.</title>
        <authorList>
            <person name="Floudas D."/>
            <person name="Bentzer J."/>
            <person name="Ahren D."/>
            <person name="Johansson T."/>
            <person name="Persson P."/>
            <person name="Tunlid A."/>
        </authorList>
    </citation>
    <scope>NUCLEOTIDE SEQUENCE [LARGE SCALE GENOMIC DNA]</scope>
    <source>
        <strain evidence="2 3">CBS 175.51</strain>
    </source>
</reference>
<dbReference type="OrthoDB" id="3225366at2759"/>
<name>A0A8H5BNW0_9AGAR</name>
<keyword evidence="1" id="KW-0812">Transmembrane</keyword>
<comment type="caution">
    <text evidence="2">The sequence shown here is derived from an EMBL/GenBank/DDBJ whole genome shotgun (WGS) entry which is preliminary data.</text>
</comment>
<gene>
    <name evidence="2" type="ORF">D9611_000845</name>
</gene>
<evidence type="ECO:0000256" key="1">
    <source>
        <dbReference type="SAM" id="Phobius"/>
    </source>
</evidence>
<feature type="transmembrane region" description="Helical" evidence="1">
    <location>
        <begin position="38"/>
        <end position="63"/>
    </location>
</feature>
<dbReference type="Proteomes" id="UP000541558">
    <property type="component" value="Unassembled WGS sequence"/>
</dbReference>
<dbReference type="EMBL" id="JAACJK010000163">
    <property type="protein sequence ID" value="KAF5325597.1"/>
    <property type="molecule type" value="Genomic_DNA"/>
</dbReference>
<evidence type="ECO:0000313" key="3">
    <source>
        <dbReference type="Proteomes" id="UP000541558"/>
    </source>
</evidence>
<proteinExistence type="predicted"/>
<protein>
    <submittedName>
        <fullName evidence="2">Uncharacterized protein</fullName>
    </submittedName>
</protein>
<accession>A0A8H5BNW0</accession>
<dbReference type="AlphaFoldDB" id="A0A8H5BNW0"/>
<keyword evidence="1" id="KW-1133">Transmembrane helix</keyword>